<sequence>MAAKIALVTGASSGIGRAAAIALSKAGWTVVLSGRRLDALEDTLKMMGESDGGKAIVVPGDLSMSEDIKRLFEVVKKEFGGPFSLTVLRVMGSSSSLLETGTPGLINVAFRTQA</sequence>
<name>A0A427Y330_9TREE</name>
<reference evidence="3 4" key="1">
    <citation type="submission" date="2018-11" db="EMBL/GenBank/DDBJ databases">
        <title>Genome sequence of Saitozyma podzolica DSM 27192.</title>
        <authorList>
            <person name="Aliyu H."/>
            <person name="Gorte O."/>
            <person name="Ochsenreither K."/>
        </authorList>
    </citation>
    <scope>NUCLEOTIDE SEQUENCE [LARGE SCALE GENOMIC DNA]</scope>
    <source>
        <strain evidence="3 4">DSM 27192</strain>
    </source>
</reference>
<keyword evidence="2" id="KW-0560">Oxidoreductase</keyword>
<accession>A0A427Y330</accession>
<dbReference type="STRING" id="1890683.A0A427Y330"/>
<keyword evidence="4" id="KW-1185">Reference proteome</keyword>
<dbReference type="SUPFAM" id="SSF51735">
    <property type="entry name" value="NAD(P)-binding Rossmann-fold domains"/>
    <property type="match status" value="1"/>
</dbReference>
<proteinExistence type="inferred from homology"/>
<dbReference type="OrthoDB" id="1933717at2759"/>
<gene>
    <name evidence="3" type="ORF">EHS25_004839</name>
</gene>
<evidence type="ECO:0000313" key="4">
    <source>
        <dbReference type="Proteomes" id="UP000279259"/>
    </source>
</evidence>
<protein>
    <submittedName>
        <fullName evidence="3">Uncharacterized protein</fullName>
    </submittedName>
</protein>
<dbReference type="PANTHER" id="PTHR44196:SF1">
    <property type="entry name" value="DEHYDROGENASE_REDUCTASE SDR FAMILY MEMBER 7B"/>
    <property type="match status" value="1"/>
</dbReference>
<dbReference type="GO" id="GO:0016020">
    <property type="term" value="C:membrane"/>
    <property type="evidence" value="ECO:0007669"/>
    <property type="project" value="TreeGrafter"/>
</dbReference>
<evidence type="ECO:0000256" key="1">
    <source>
        <dbReference type="ARBA" id="ARBA00006484"/>
    </source>
</evidence>
<dbReference type="GO" id="GO:0016491">
    <property type="term" value="F:oxidoreductase activity"/>
    <property type="evidence" value="ECO:0007669"/>
    <property type="project" value="UniProtKB-KW"/>
</dbReference>
<dbReference type="Pfam" id="PF00106">
    <property type="entry name" value="adh_short"/>
    <property type="match status" value="1"/>
</dbReference>
<organism evidence="3 4">
    <name type="scientific">Saitozyma podzolica</name>
    <dbReference type="NCBI Taxonomy" id="1890683"/>
    <lineage>
        <taxon>Eukaryota</taxon>
        <taxon>Fungi</taxon>
        <taxon>Dikarya</taxon>
        <taxon>Basidiomycota</taxon>
        <taxon>Agaricomycotina</taxon>
        <taxon>Tremellomycetes</taxon>
        <taxon>Tremellales</taxon>
        <taxon>Trimorphomycetaceae</taxon>
        <taxon>Saitozyma</taxon>
    </lineage>
</organism>
<dbReference type="Gene3D" id="3.40.50.720">
    <property type="entry name" value="NAD(P)-binding Rossmann-like Domain"/>
    <property type="match status" value="1"/>
</dbReference>
<dbReference type="CDD" id="cd05233">
    <property type="entry name" value="SDR_c"/>
    <property type="match status" value="1"/>
</dbReference>
<evidence type="ECO:0000313" key="3">
    <source>
        <dbReference type="EMBL" id="RSH85443.1"/>
    </source>
</evidence>
<evidence type="ECO:0000256" key="2">
    <source>
        <dbReference type="ARBA" id="ARBA00023002"/>
    </source>
</evidence>
<dbReference type="InterPro" id="IPR036291">
    <property type="entry name" value="NAD(P)-bd_dom_sf"/>
</dbReference>
<comment type="similarity">
    <text evidence="1">Belongs to the short-chain dehydrogenases/reductases (SDR) family.</text>
</comment>
<dbReference type="AlphaFoldDB" id="A0A427Y330"/>
<dbReference type="InterPro" id="IPR002347">
    <property type="entry name" value="SDR_fam"/>
</dbReference>
<dbReference type="Proteomes" id="UP000279259">
    <property type="component" value="Unassembled WGS sequence"/>
</dbReference>
<dbReference type="PANTHER" id="PTHR44196">
    <property type="entry name" value="DEHYDROGENASE/REDUCTASE SDR FAMILY MEMBER 7B"/>
    <property type="match status" value="1"/>
</dbReference>
<comment type="caution">
    <text evidence="3">The sequence shown here is derived from an EMBL/GenBank/DDBJ whole genome shotgun (WGS) entry which is preliminary data.</text>
</comment>
<dbReference type="EMBL" id="RSCD01000020">
    <property type="protein sequence ID" value="RSH85443.1"/>
    <property type="molecule type" value="Genomic_DNA"/>
</dbReference>